<proteinExistence type="predicted"/>
<dbReference type="SUPFAM" id="SSF56235">
    <property type="entry name" value="N-terminal nucleophile aminohydrolases (Ntn hydrolases)"/>
    <property type="match status" value="1"/>
</dbReference>
<reference evidence="2 3" key="1">
    <citation type="submission" date="2024-01" db="EMBL/GenBank/DDBJ databases">
        <title>Genome assemblies of Stephania.</title>
        <authorList>
            <person name="Yang L."/>
        </authorList>
    </citation>
    <scope>NUCLEOTIDE SEQUENCE [LARGE SCALE GENOMIC DNA]</scope>
    <source>
        <strain evidence="2">QJT</strain>
        <tissue evidence="2">Leaf</tissue>
    </source>
</reference>
<evidence type="ECO:0000313" key="3">
    <source>
        <dbReference type="Proteomes" id="UP001417504"/>
    </source>
</evidence>
<comment type="caution">
    <text evidence="2">The sequence shown here is derived from an EMBL/GenBank/DDBJ whole genome shotgun (WGS) entry which is preliminary data.</text>
</comment>
<accession>A0AAP0K1L5</accession>
<sequence>MSVAREALQERRDAHGSSTPKFPIGEILWGKRRRGKRGAVVREKGKKTIKEIKRSIGPPSLRQGEGEAIIRDTLARDVAAVMEYKGLKLQEAVDWVVKNRLDWQAGMIAVSSEGEVAYGFNSNAMFRGCATEDGFVEVGIWE</sequence>
<dbReference type="EMBL" id="JBBNAE010000002">
    <property type="protein sequence ID" value="KAK9144151.1"/>
    <property type="molecule type" value="Genomic_DNA"/>
</dbReference>
<dbReference type="PANTHER" id="PTHR10188:SF13">
    <property type="entry name" value="ISOASPARTYL PEPTIDASE_L-ASPARAGINASE 2-RELATED"/>
    <property type="match status" value="1"/>
</dbReference>
<dbReference type="InterPro" id="IPR000246">
    <property type="entry name" value="Peptidase_T2"/>
</dbReference>
<organism evidence="2 3">
    <name type="scientific">Stephania japonica</name>
    <dbReference type="NCBI Taxonomy" id="461633"/>
    <lineage>
        <taxon>Eukaryota</taxon>
        <taxon>Viridiplantae</taxon>
        <taxon>Streptophyta</taxon>
        <taxon>Embryophyta</taxon>
        <taxon>Tracheophyta</taxon>
        <taxon>Spermatophyta</taxon>
        <taxon>Magnoliopsida</taxon>
        <taxon>Ranunculales</taxon>
        <taxon>Menispermaceae</taxon>
        <taxon>Menispermoideae</taxon>
        <taxon>Cissampelideae</taxon>
        <taxon>Stephania</taxon>
    </lineage>
</organism>
<keyword evidence="3" id="KW-1185">Reference proteome</keyword>
<evidence type="ECO:0000313" key="2">
    <source>
        <dbReference type="EMBL" id="KAK9144151.1"/>
    </source>
</evidence>
<protein>
    <submittedName>
        <fullName evidence="2">Uncharacterized protein</fullName>
    </submittedName>
</protein>
<dbReference type="AlphaFoldDB" id="A0AAP0K1L5"/>
<dbReference type="Proteomes" id="UP001417504">
    <property type="component" value="Unassembled WGS sequence"/>
</dbReference>
<dbReference type="GO" id="GO:0016787">
    <property type="term" value="F:hydrolase activity"/>
    <property type="evidence" value="ECO:0007669"/>
    <property type="project" value="InterPro"/>
</dbReference>
<evidence type="ECO:0000256" key="1">
    <source>
        <dbReference type="ARBA" id="ARBA00011601"/>
    </source>
</evidence>
<dbReference type="Pfam" id="PF01112">
    <property type="entry name" value="Asparaginase_2"/>
    <property type="match status" value="1"/>
</dbReference>
<dbReference type="Gene3D" id="3.60.20.30">
    <property type="entry name" value="(Glycosyl)asparaginase"/>
    <property type="match status" value="1"/>
</dbReference>
<name>A0AAP0K1L5_9MAGN</name>
<dbReference type="InterPro" id="IPR029055">
    <property type="entry name" value="Ntn_hydrolases_N"/>
</dbReference>
<comment type="subunit">
    <text evidence="1">Heterotetramer of two alpha and two beta chains arranged as a dimer of alpha/beta heterodimers.</text>
</comment>
<gene>
    <name evidence="2" type="ORF">Sjap_004054</name>
</gene>
<dbReference type="PANTHER" id="PTHR10188">
    <property type="entry name" value="L-ASPARAGINASE"/>
    <property type="match status" value="1"/>
</dbReference>